<evidence type="ECO:0000256" key="4">
    <source>
        <dbReference type="ARBA" id="ARBA00022989"/>
    </source>
</evidence>
<feature type="transmembrane region" description="Helical" evidence="7">
    <location>
        <begin position="101"/>
        <end position="123"/>
    </location>
</feature>
<feature type="region of interest" description="Disordered" evidence="6">
    <location>
        <begin position="386"/>
        <end position="413"/>
    </location>
</feature>
<gene>
    <name evidence="9" type="primary">DPP1_1</name>
    <name evidence="9" type="ORF">LCER1_G001760</name>
</gene>
<reference evidence="9 10" key="1">
    <citation type="submission" date="2018-05" db="EMBL/GenBank/DDBJ databases">
        <title>Whole genome sequencing for identification of molecular markers to develop diagnostic detection tools for the regulated plant pathogen Lachnellula willkommii.</title>
        <authorList>
            <person name="Giroux E."/>
            <person name="Bilodeau G."/>
        </authorList>
    </citation>
    <scope>NUCLEOTIDE SEQUENCE [LARGE SCALE GENOMIC DNA]</scope>
    <source>
        <strain evidence="9 10">CBS 625.97</strain>
    </source>
</reference>
<dbReference type="CDD" id="cd03390">
    <property type="entry name" value="PAP2_containing_1_like"/>
    <property type="match status" value="1"/>
</dbReference>
<dbReference type="InterPro" id="IPR036938">
    <property type="entry name" value="PAP2/HPO_sf"/>
</dbReference>
<dbReference type="OrthoDB" id="8907274at2759"/>
<dbReference type="InterPro" id="IPR043216">
    <property type="entry name" value="PAP-like"/>
</dbReference>
<keyword evidence="3 7" id="KW-0812">Transmembrane</keyword>
<name>A0A7D8URP4_9HELO</name>
<evidence type="ECO:0000256" key="6">
    <source>
        <dbReference type="SAM" id="MobiDB-lite"/>
    </source>
</evidence>
<dbReference type="GO" id="GO:0008195">
    <property type="term" value="F:phosphatidate phosphatase activity"/>
    <property type="evidence" value="ECO:0007669"/>
    <property type="project" value="TreeGrafter"/>
</dbReference>
<protein>
    <submittedName>
        <fullName evidence="9">Diacylglycerol pyrophosphate phosphatase 1</fullName>
    </submittedName>
</protein>
<accession>A0A7D8URP4</accession>
<dbReference type="Pfam" id="PF01569">
    <property type="entry name" value="PAP2"/>
    <property type="match status" value="1"/>
</dbReference>
<evidence type="ECO:0000256" key="1">
    <source>
        <dbReference type="ARBA" id="ARBA00004141"/>
    </source>
</evidence>
<dbReference type="Gene3D" id="1.20.144.10">
    <property type="entry name" value="Phosphatidic acid phosphatase type 2/haloperoxidase"/>
    <property type="match status" value="1"/>
</dbReference>
<dbReference type="PANTHER" id="PTHR10165">
    <property type="entry name" value="LIPID PHOSPHATE PHOSPHATASE"/>
    <property type="match status" value="1"/>
</dbReference>
<feature type="transmembrane region" description="Helical" evidence="7">
    <location>
        <begin position="233"/>
        <end position="256"/>
    </location>
</feature>
<comment type="similarity">
    <text evidence="2">Belongs to the PA-phosphatase related phosphoesterase family.</text>
</comment>
<feature type="transmembrane region" description="Helical" evidence="7">
    <location>
        <begin position="332"/>
        <end position="352"/>
    </location>
</feature>
<comment type="subcellular location">
    <subcellularLocation>
        <location evidence="1">Membrane</location>
        <topology evidence="1">Multi-pass membrane protein</topology>
    </subcellularLocation>
</comment>
<feature type="domain" description="Phosphatidic acid phosphatase type 2/haloperoxidase" evidence="8">
    <location>
        <begin position="149"/>
        <end position="353"/>
    </location>
</feature>
<proteinExistence type="inferred from homology"/>
<evidence type="ECO:0000256" key="5">
    <source>
        <dbReference type="ARBA" id="ARBA00023136"/>
    </source>
</evidence>
<evidence type="ECO:0000256" key="3">
    <source>
        <dbReference type="ARBA" id="ARBA00022692"/>
    </source>
</evidence>
<evidence type="ECO:0000256" key="2">
    <source>
        <dbReference type="ARBA" id="ARBA00008816"/>
    </source>
</evidence>
<comment type="caution">
    <text evidence="9">The sequence shown here is derived from an EMBL/GenBank/DDBJ whole genome shotgun (WGS) entry which is preliminary data.</text>
</comment>
<dbReference type="EMBL" id="QGMG01000192">
    <property type="protein sequence ID" value="TVY56008.1"/>
    <property type="molecule type" value="Genomic_DNA"/>
</dbReference>
<keyword evidence="5 7" id="KW-0472">Membrane</keyword>
<dbReference type="SUPFAM" id="SSF48317">
    <property type="entry name" value="Acid phosphatase/Vanadium-dependent haloperoxidase"/>
    <property type="match status" value="1"/>
</dbReference>
<organism evidence="9 10">
    <name type="scientific">Lachnellula cervina</name>
    <dbReference type="NCBI Taxonomy" id="1316786"/>
    <lineage>
        <taxon>Eukaryota</taxon>
        <taxon>Fungi</taxon>
        <taxon>Dikarya</taxon>
        <taxon>Ascomycota</taxon>
        <taxon>Pezizomycotina</taxon>
        <taxon>Leotiomycetes</taxon>
        <taxon>Helotiales</taxon>
        <taxon>Lachnaceae</taxon>
        <taxon>Lachnellula</taxon>
    </lineage>
</organism>
<dbReference type="GO" id="GO:0046839">
    <property type="term" value="P:phospholipid dephosphorylation"/>
    <property type="evidence" value="ECO:0007669"/>
    <property type="project" value="TreeGrafter"/>
</dbReference>
<feature type="compositionally biased region" description="Basic and acidic residues" evidence="6">
    <location>
        <begin position="386"/>
        <end position="407"/>
    </location>
</feature>
<dbReference type="PANTHER" id="PTHR10165:SF154">
    <property type="entry name" value="PAP2 DOMAIN PROTEIN (AFU_ORTHOLOGUE AFUA_1G09730)"/>
    <property type="match status" value="1"/>
</dbReference>
<evidence type="ECO:0000256" key="7">
    <source>
        <dbReference type="SAM" id="Phobius"/>
    </source>
</evidence>
<evidence type="ECO:0000259" key="8">
    <source>
        <dbReference type="Pfam" id="PF01569"/>
    </source>
</evidence>
<keyword evidence="10" id="KW-1185">Reference proteome</keyword>
<dbReference type="GO" id="GO:0006644">
    <property type="term" value="P:phospholipid metabolic process"/>
    <property type="evidence" value="ECO:0007669"/>
    <property type="project" value="InterPro"/>
</dbReference>
<evidence type="ECO:0000313" key="9">
    <source>
        <dbReference type="EMBL" id="TVY56008.1"/>
    </source>
</evidence>
<feature type="transmembrane region" description="Helical" evidence="7">
    <location>
        <begin position="143"/>
        <end position="162"/>
    </location>
</feature>
<keyword evidence="4 7" id="KW-1133">Transmembrane helix</keyword>
<dbReference type="InterPro" id="IPR000326">
    <property type="entry name" value="PAP2/HPO"/>
</dbReference>
<dbReference type="GO" id="GO:0016020">
    <property type="term" value="C:membrane"/>
    <property type="evidence" value="ECO:0007669"/>
    <property type="project" value="UniProtKB-SubCell"/>
</dbReference>
<feature type="transmembrane region" description="Helical" evidence="7">
    <location>
        <begin position="48"/>
        <end position="74"/>
    </location>
</feature>
<dbReference type="AlphaFoldDB" id="A0A7D8URP4"/>
<dbReference type="Proteomes" id="UP000481288">
    <property type="component" value="Unassembled WGS sequence"/>
</dbReference>
<sequence>MNPEMSLVSPPRVHRQQRTFLHPLPYFLRSTTMRHNLRSRAHPGRMSIALALSYVFDWVVIIAAAGIGAAFSIISPNKRPFSLTNPEISFPHVEKEKISTAVLILCSLVAPAVIIFLVAILLVPGPTVSKSTPKALIWRRKLWEWHTGWLGLALSLAAAFLITSGMKNLFGKPRPDLLSRCNPDLANASLYAVGGFGNPREGTNLVSHTICQNKDKSVMNDGFRSYPSGHSSFSAAGLIYLSLFLASKLGITIPYLSPSAYTQDRPQFSAFPSRASPSEQLEEPSGHNDAIIAARNQAAAPPVYLLAVAIIPWFASIYIASTRYSDFRHHGFDILFGYFIGTVTAIFAFRYYHLPISQGAGWSWGPRSRDRSFWAGIGVGNYAASDAKHEDEGLGARDPEGQPKNDVSEAGMN</sequence>
<evidence type="ECO:0000313" key="10">
    <source>
        <dbReference type="Proteomes" id="UP000481288"/>
    </source>
</evidence>
<feature type="transmembrane region" description="Helical" evidence="7">
    <location>
        <begin position="303"/>
        <end position="320"/>
    </location>
</feature>
<dbReference type="FunFam" id="1.20.144.10:FF:000042">
    <property type="entry name" value="PAP2 domain protein"/>
    <property type="match status" value="1"/>
</dbReference>